<organism evidence="2 3">
    <name type="scientific">Bursaphelenchus xylophilus</name>
    <name type="common">Pinewood nematode worm</name>
    <name type="synonym">Aphelenchoides xylophilus</name>
    <dbReference type="NCBI Taxonomy" id="6326"/>
    <lineage>
        <taxon>Eukaryota</taxon>
        <taxon>Metazoa</taxon>
        <taxon>Ecdysozoa</taxon>
        <taxon>Nematoda</taxon>
        <taxon>Chromadorea</taxon>
        <taxon>Rhabditida</taxon>
        <taxon>Tylenchina</taxon>
        <taxon>Tylenchomorpha</taxon>
        <taxon>Aphelenchoidea</taxon>
        <taxon>Aphelenchoididae</taxon>
        <taxon>Bursaphelenchus</taxon>
    </lineage>
</organism>
<protein>
    <submittedName>
        <fullName evidence="3">Death domain-containing protein</fullName>
    </submittedName>
</protein>
<name>A0A1I7SI73_BURXY</name>
<reference evidence="3" key="1">
    <citation type="submission" date="2016-11" db="UniProtKB">
        <authorList>
            <consortium name="WormBaseParasite"/>
        </authorList>
    </citation>
    <scope>IDENTIFICATION</scope>
</reference>
<evidence type="ECO:0000256" key="1">
    <source>
        <dbReference type="SAM" id="MobiDB-lite"/>
    </source>
</evidence>
<accession>A0A1I7SI73</accession>
<feature type="compositionally biased region" description="Basic and acidic residues" evidence="1">
    <location>
        <begin position="23"/>
        <end position="34"/>
    </location>
</feature>
<evidence type="ECO:0000313" key="3">
    <source>
        <dbReference type="WBParaSite" id="BXY_1274200.1"/>
    </source>
</evidence>
<feature type="region of interest" description="Disordered" evidence="1">
    <location>
        <begin position="14"/>
        <end position="35"/>
    </location>
</feature>
<dbReference type="Proteomes" id="UP000095284">
    <property type="component" value="Unplaced"/>
</dbReference>
<dbReference type="AlphaFoldDB" id="A0A1I7SI73"/>
<evidence type="ECO:0000313" key="2">
    <source>
        <dbReference type="Proteomes" id="UP000095284"/>
    </source>
</evidence>
<dbReference type="WBParaSite" id="BXY_1274200.1">
    <property type="protein sequence ID" value="BXY_1274200.1"/>
    <property type="gene ID" value="BXY_1274200"/>
</dbReference>
<proteinExistence type="predicted"/>
<sequence>MILDECHRKEPLVERNPLLRGTPRGEEPLVERNPSRGVPLDDMQHKFAKVKTVLSVCHENDVDWSCLGLAYHFFTMASRGWSLGPDCGEAIISLRQIHILFPRQTDMKTLIKEWLTQLAWSCRKPCQPQ</sequence>